<evidence type="ECO:0000313" key="1">
    <source>
        <dbReference type="EMBL" id="CAB4186585.1"/>
    </source>
</evidence>
<dbReference type="InterPro" id="IPR026325">
    <property type="entry name" value="DUF932"/>
</dbReference>
<organism evidence="1">
    <name type="scientific">uncultured Caudovirales phage</name>
    <dbReference type="NCBI Taxonomy" id="2100421"/>
    <lineage>
        <taxon>Viruses</taxon>
        <taxon>Duplodnaviria</taxon>
        <taxon>Heunggongvirae</taxon>
        <taxon>Uroviricota</taxon>
        <taxon>Caudoviricetes</taxon>
        <taxon>Peduoviridae</taxon>
        <taxon>Maltschvirus</taxon>
        <taxon>Maltschvirus maltsch</taxon>
    </lineage>
</organism>
<dbReference type="EMBL" id="LR797097">
    <property type="protein sequence ID" value="CAB4186585.1"/>
    <property type="molecule type" value="Genomic_DNA"/>
</dbReference>
<name>A0A6J5R0W0_9CAUD</name>
<sequence length="303" mass="33982">MKPQMNNTVADEAVELMDTRIDFTVVQEALTLPDGTPTDYFANRRTDNGSVLGVVTSQYRPMQNSELFGFAEDLFKNKGHRFINAGATVLKGGAQVRAKYRFPDLSVTVAGQQHQFQLMVQNSFDGSLKVSFDLGLFRMLCANGMKIPAFAGSTVSLMKKHTESMSLAFASDAFDFSLKSFNNSVEVFENYNRQRLTQVEGHKVLNGLVVRKAMAERMAESVRAIWDKPTHKEDESRNVFNLYNAVTQHLTHEVAPTRFSLSERVSIAVTDELTKGVRNGISSLFVDALEPRKPRISHKYLNN</sequence>
<proteinExistence type="predicted"/>
<accession>A0A6J5R0W0</accession>
<gene>
    <name evidence="1" type="ORF">UFOVP1151_10</name>
</gene>
<protein>
    <submittedName>
        <fullName evidence="1">LGT_TIGR03299, phage/plasmid-like protein TIGR03299</fullName>
    </submittedName>
</protein>
<reference evidence="1" key="1">
    <citation type="submission" date="2020-05" db="EMBL/GenBank/DDBJ databases">
        <authorList>
            <person name="Chiriac C."/>
            <person name="Salcher M."/>
            <person name="Ghai R."/>
            <person name="Kavagutti S V."/>
        </authorList>
    </citation>
    <scope>NUCLEOTIDE SEQUENCE</scope>
</reference>
<dbReference type="Pfam" id="PF06067">
    <property type="entry name" value="DUF932"/>
    <property type="match status" value="1"/>
</dbReference>